<dbReference type="GO" id="GO:0004748">
    <property type="term" value="F:ribonucleoside-diphosphate reductase activity, thioredoxin disulfide as acceptor"/>
    <property type="evidence" value="ECO:0007669"/>
    <property type="project" value="UniProtKB-EC"/>
</dbReference>
<dbReference type="EMBL" id="FWXF01000034">
    <property type="protein sequence ID" value="SMC28418.1"/>
    <property type="molecule type" value="Genomic_DNA"/>
</dbReference>
<organism evidence="7 8">
    <name type="scientific">Desulfacinum hydrothermale DSM 13146</name>
    <dbReference type="NCBI Taxonomy" id="1121390"/>
    <lineage>
        <taxon>Bacteria</taxon>
        <taxon>Pseudomonadati</taxon>
        <taxon>Thermodesulfobacteriota</taxon>
        <taxon>Syntrophobacteria</taxon>
        <taxon>Syntrophobacterales</taxon>
        <taxon>Syntrophobacteraceae</taxon>
        <taxon>Desulfacinum</taxon>
    </lineage>
</organism>
<evidence type="ECO:0000256" key="5">
    <source>
        <dbReference type="ARBA" id="ARBA00047754"/>
    </source>
</evidence>
<evidence type="ECO:0000259" key="6">
    <source>
        <dbReference type="Pfam" id="PF12637"/>
    </source>
</evidence>
<evidence type="ECO:0000313" key="7">
    <source>
        <dbReference type="EMBL" id="SMC28418.1"/>
    </source>
</evidence>
<evidence type="ECO:0000313" key="8">
    <source>
        <dbReference type="Proteomes" id="UP000192783"/>
    </source>
</evidence>
<sequence length="105" mass="11201">MTSTTYSIRTGCGTLHLTYVDGEILAHLSRGGSCPAAVCHAMVRTLNIALRHGASLGECARELKGIECPNALWTEGRKVTSCIDAIGILLEKVEVRRTKDVSCAA</sequence>
<dbReference type="GO" id="GO:0000166">
    <property type="term" value="F:nucleotide binding"/>
    <property type="evidence" value="ECO:0007669"/>
    <property type="project" value="UniProtKB-KW"/>
</dbReference>
<dbReference type="OrthoDB" id="9762933at2"/>
<keyword evidence="4" id="KW-0547">Nucleotide-binding</keyword>
<accession>A0A1W1XY40</accession>
<keyword evidence="8" id="KW-1185">Reference proteome</keyword>
<dbReference type="AlphaFoldDB" id="A0A1W1XY40"/>
<gene>
    <name evidence="7" type="ORF">SAMN02746041_03253</name>
</gene>
<name>A0A1W1XY40_9BACT</name>
<comment type="catalytic activity">
    <reaction evidence="5">
        <text>a 2'-deoxyribonucleoside 5'-diphosphate + [thioredoxin]-disulfide + H2O = a ribonucleoside 5'-diphosphate + [thioredoxin]-dithiol</text>
        <dbReference type="Rhea" id="RHEA:23252"/>
        <dbReference type="Rhea" id="RHEA-COMP:10698"/>
        <dbReference type="Rhea" id="RHEA-COMP:10700"/>
        <dbReference type="ChEBI" id="CHEBI:15377"/>
        <dbReference type="ChEBI" id="CHEBI:29950"/>
        <dbReference type="ChEBI" id="CHEBI:50058"/>
        <dbReference type="ChEBI" id="CHEBI:57930"/>
        <dbReference type="ChEBI" id="CHEBI:73316"/>
        <dbReference type="EC" id="1.17.4.1"/>
    </reaction>
</comment>
<dbReference type="EC" id="1.17.4.1" evidence="2"/>
<reference evidence="7 8" key="1">
    <citation type="submission" date="2017-04" db="EMBL/GenBank/DDBJ databases">
        <authorList>
            <person name="Afonso C.L."/>
            <person name="Miller P.J."/>
            <person name="Scott M.A."/>
            <person name="Spackman E."/>
            <person name="Goraichik I."/>
            <person name="Dimitrov K.M."/>
            <person name="Suarez D.L."/>
            <person name="Swayne D.E."/>
        </authorList>
    </citation>
    <scope>NUCLEOTIDE SEQUENCE [LARGE SCALE GENOMIC DNA]</scope>
    <source>
        <strain evidence="7 8">DSM 13146</strain>
    </source>
</reference>
<dbReference type="InterPro" id="IPR024434">
    <property type="entry name" value="TSCPD_dom"/>
</dbReference>
<dbReference type="GO" id="GO:0071897">
    <property type="term" value="P:DNA biosynthetic process"/>
    <property type="evidence" value="ECO:0007669"/>
    <property type="project" value="UniProtKB-KW"/>
</dbReference>
<feature type="domain" description="TSCPD" evidence="6">
    <location>
        <begin position="7"/>
        <end position="92"/>
    </location>
</feature>
<dbReference type="Pfam" id="PF12637">
    <property type="entry name" value="TSCPD"/>
    <property type="match status" value="1"/>
</dbReference>
<dbReference type="Proteomes" id="UP000192783">
    <property type="component" value="Unassembled WGS sequence"/>
</dbReference>
<evidence type="ECO:0000256" key="2">
    <source>
        <dbReference type="ARBA" id="ARBA00012274"/>
    </source>
</evidence>
<evidence type="ECO:0000256" key="3">
    <source>
        <dbReference type="ARBA" id="ARBA00022634"/>
    </source>
</evidence>
<comment type="similarity">
    <text evidence="1">Belongs to the ribonucleoside diphosphate reductase class-2 family.</text>
</comment>
<evidence type="ECO:0000256" key="4">
    <source>
        <dbReference type="ARBA" id="ARBA00022741"/>
    </source>
</evidence>
<protein>
    <recommendedName>
        <fullName evidence="2">ribonucleoside-diphosphate reductase</fullName>
        <ecNumber evidence="2">1.17.4.1</ecNumber>
    </recommendedName>
</protein>
<proteinExistence type="inferred from homology"/>
<evidence type="ECO:0000256" key="1">
    <source>
        <dbReference type="ARBA" id="ARBA00007405"/>
    </source>
</evidence>
<dbReference type="STRING" id="1121390.SAMN02746041_03253"/>
<keyword evidence="3" id="KW-0237">DNA synthesis</keyword>